<name>A0A843X2D7_COLES</name>
<dbReference type="OrthoDB" id="3633556at2759"/>
<dbReference type="Gene3D" id="3.20.20.80">
    <property type="entry name" value="Glycosidases"/>
    <property type="match status" value="1"/>
</dbReference>
<proteinExistence type="inferred from homology"/>
<feature type="region of interest" description="Disordered" evidence="6">
    <location>
        <begin position="28"/>
        <end position="77"/>
    </location>
</feature>
<organism evidence="10 11">
    <name type="scientific">Colocasia esculenta</name>
    <name type="common">Wild taro</name>
    <name type="synonym">Arum esculentum</name>
    <dbReference type="NCBI Taxonomy" id="4460"/>
    <lineage>
        <taxon>Eukaryota</taxon>
        <taxon>Viridiplantae</taxon>
        <taxon>Streptophyta</taxon>
        <taxon>Embryophyta</taxon>
        <taxon>Tracheophyta</taxon>
        <taxon>Spermatophyta</taxon>
        <taxon>Magnoliopsida</taxon>
        <taxon>Liliopsida</taxon>
        <taxon>Araceae</taxon>
        <taxon>Aroideae</taxon>
        <taxon>Colocasieae</taxon>
        <taxon>Colocasia</taxon>
    </lineage>
</organism>
<dbReference type="EMBL" id="NMUH01005274">
    <property type="protein sequence ID" value="MQM12331.1"/>
    <property type="molecule type" value="Genomic_DNA"/>
</dbReference>
<evidence type="ECO:0000256" key="2">
    <source>
        <dbReference type="ARBA" id="ARBA00012959"/>
    </source>
</evidence>
<keyword evidence="5" id="KW-0378">Hydrolase</keyword>
<dbReference type="Pfam" id="PF01055">
    <property type="entry name" value="Glyco_hydro_31_2nd"/>
    <property type="match status" value="1"/>
</dbReference>
<gene>
    <name evidence="10" type="ORF">Taro_045250</name>
</gene>
<evidence type="ECO:0000313" key="10">
    <source>
        <dbReference type="EMBL" id="MQM12331.1"/>
    </source>
</evidence>
<feature type="signal peptide" evidence="7">
    <location>
        <begin position="1"/>
        <end position="21"/>
    </location>
</feature>
<dbReference type="SUPFAM" id="SSF56801">
    <property type="entry name" value="Acetyl-CoA synthetase-like"/>
    <property type="match status" value="1"/>
</dbReference>
<dbReference type="Proteomes" id="UP000652761">
    <property type="component" value="Unassembled WGS sequence"/>
</dbReference>
<dbReference type="AlphaFoldDB" id="A0A843X2D7"/>
<dbReference type="GO" id="GO:0004553">
    <property type="term" value="F:hydrolase activity, hydrolyzing O-glycosyl compounds"/>
    <property type="evidence" value="ECO:0007669"/>
    <property type="project" value="InterPro"/>
</dbReference>
<dbReference type="GO" id="GO:0009698">
    <property type="term" value="P:phenylpropanoid metabolic process"/>
    <property type="evidence" value="ECO:0007669"/>
    <property type="project" value="UniProtKB-ARBA"/>
</dbReference>
<dbReference type="PROSITE" id="PS00455">
    <property type="entry name" value="AMP_BINDING"/>
    <property type="match status" value="1"/>
</dbReference>
<evidence type="ECO:0000256" key="5">
    <source>
        <dbReference type="RuleBase" id="RU361185"/>
    </source>
</evidence>
<protein>
    <recommendedName>
        <fullName evidence="2">4-coumarate--CoA ligase</fullName>
        <ecNumber evidence="2">6.2.1.12</ecNumber>
    </recommendedName>
</protein>
<keyword evidence="3" id="KW-0436">Ligase</keyword>
<feature type="compositionally biased region" description="Pro residues" evidence="6">
    <location>
        <begin position="64"/>
        <end position="76"/>
    </location>
</feature>
<comment type="catalytic activity">
    <reaction evidence="4">
        <text>(E)-4-coumarate + ATP + CoA = (E)-4-coumaroyl-CoA + AMP + diphosphate</text>
        <dbReference type="Rhea" id="RHEA:19641"/>
        <dbReference type="ChEBI" id="CHEBI:12876"/>
        <dbReference type="ChEBI" id="CHEBI:30616"/>
        <dbReference type="ChEBI" id="CHEBI:33019"/>
        <dbReference type="ChEBI" id="CHEBI:57287"/>
        <dbReference type="ChEBI" id="CHEBI:85008"/>
        <dbReference type="ChEBI" id="CHEBI:456215"/>
        <dbReference type="EC" id="6.2.1.12"/>
    </reaction>
    <physiologicalReaction direction="left-to-right" evidence="4">
        <dbReference type="Rhea" id="RHEA:19642"/>
    </physiologicalReaction>
</comment>
<keyword evidence="5" id="KW-0326">Glycosidase</keyword>
<dbReference type="InterPro" id="IPR020845">
    <property type="entry name" value="AMP-binding_CS"/>
</dbReference>
<dbReference type="Gene3D" id="3.40.50.12780">
    <property type="entry name" value="N-terminal domain of ligase-like"/>
    <property type="match status" value="1"/>
</dbReference>
<dbReference type="PANTHER" id="PTHR43201">
    <property type="entry name" value="ACYL-COA SYNTHETASE"/>
    <property type="match status" value="1"/>
</dbReference>
<feature type="domain" description="Glycoside hydrolase family 31 TIM barrel" evidence="9">
    <location>
        <begin position="396"/>
        <end position="428"/>
    </location>
</feature>
<keyword evidence="7" id="KW-0732">Signal</keyword>
<dbReference type="GO" id="GO:0005975">
    <property type="term" value="P:carbohydrate metabolic process"/>
    <property type="evidence" value="ECO:0007669"/>
    <property type="project" value="InterPro"/>
</dbReference>
<feature type="compositionally biased region" description="Pro residues" evidence="6">
    <location>
        <begin position="39"/>
        <end position="48"/>
    </location>
</feature>
<dbReference type="EC" id="6.2.1.12" evidence="2"/>
<reference evidence="10" key="1">
    <citation type="submission" date="2017-07" db="EMBL/GenBank/DDBJ databases">
        <title>Taro Niue Genome Assembly and Annotation.</title>
        <authorList>
            <person name="Atibalentja N."/>
            <person name="Keating K."/>
            <person name="Fields C.J."/>
        </authorList>
    </citation>
    <scope>NUCLEOTIDE SEQUENCE</scope>
    <source>
        <strain evidence="10">Niue_2</strain>
        <tissue evidence="10">Leaf</tissue>
    </source>
</reference>
<comment type="caution">
    <text evidence="10">The sequence shown here is derived from an EMBL/GenBank/DDBJ whole genome shotgun (WGS) entry which is preliminary data.</text>
</comment>
<keyword evidence="11" id="KW-1185">Reference proteome</keyword>
<dbReference type="Pfam" id="PF00501">
    <property type="entry name" value="AMP-binding"/>
    <property type="match status" value="1"/>
</dbReference>
<sequence>MMGSRAFRLPMSALALALTHSQLQHLPGEKFSDVSPSPSQHPPSPSPSPSQSHLPCIAVSTSPSPSPSPPHCPPSPRRLALALALAPSPFPSHRPPRPHRVTLALAVASSTPLQFEFYLSDSESKLLLTNPEGNHAAQAAAAKLRLPQATASLLEPSPVNIASFRILFETGVEREPSPNISAVSNESSDEAHFLHTSGTTSQPKGVPLTQFNLSASVQNIKSVYRLTESESTVVVLPLFHVHGLLAGLLNSLGAATFVALPTPGRYIAVPTIHQILLDRHAAKPKPAYPQLRFIRSYSAALVPVILERLERAFGTPVLESYVMIPFQYWFLSAHPMRAWTMAGAGREQGVTGDKLLPIATTQKLASLAIAVASSVHHRRNIAVACIRAYLNPAKIEIAKTFQEKGIPCDVIWMDIDYMDGFRCFTFDKMISTTSSSLNCSHRPSDANIRYDIDAQLRQYTANLVRVVRTVSMLWAKPMATTMTSEAVPNFWMRRASSRAILQKLFTATIYSNKGFHRRRIL</sequence>
<feature type="chain" id="PRO_5032778968" description="4-coumarate--CoA ligase" evidence="7">
    <location>
        <begin position="22"/>
        <end position="521"/>
    </location>
</feature>
<dbReference type="GO" id="GO:0106290">
    <property type="term" value="F:trans-cinnamate-CoA ligase activity"/>
    <property type="evidence" value="ECO:0007669"/>
    <property type="project" value="UniProtKB-ARBA"/>
</dbReference>
<evidence type="ECO:0000313" key="11">
    <source>
        <dbReference type="Proteomes" id="UP000652761"/>
    </source>
</evidence>
<comment type="similarity">
    <text evidence="1">Belongs to the ATP-dependent AMP-binding enzyme family.</text>
</comment>
<dbReference type="InterPro" id="IPR042099">
    <property type="entry name" value="ANL_N_sf"/>
</dbReference>
<evidence type="ECO:0000256" key="3">
    <source>
        <dbReference type="ARBA" id="ARBA00022598"/>
    </source>
</evidence>
<evidence type="ECO:0000259" key="8">
    <source>
        <dbReference type="Pfam" id="PF00501"/>
    </source>
</evidence>
<dbReference type="InterPro" id="IPR000322">
    <property type="entry name" value="Glyco_hydro_31_TIM"/>
</dbReference>
<dbReference type="PANTHER" id="PTHR43201:SF5">
    <property type="entry name" value="MEDIUM-CHAIN ACYL-COA LIGASE ACSF2, MITOCHONDRIAL"/>
    <property type="match status" value="1"/>
</dbReference>
<evidence type="ECO:0000256" key="6">
    <source>
        <dbReference type="SAM" id="MobiDB-lite"/>
    </source>
</evidence>
<feature type="domain" description="AMP-dependent synthetase/ligase" evidence="8">
    <location>
        <begin position="110"/>
        <end position="321"/>
    </location>
</feature>
<dbReference type="GO" id="GO:0031956">
    <property type="term" value="F:medium-chain fatty acid-CoA ligase activity"/>
    <property type="evidence" value="ECO:0007669"/>
    <property type="project" value="TreeGrafter"/>
</dbReference>
<dbReference type="GO" id="GO:0006631">
    <property type="term" value="P:fatty acid metabolic process"/>
    <property type="evidence" value="ECO:0007669"/>
    <property type="project" value="TreeGrafter"/>
</dbReference>
<dbReference type="InterPro" id="IPR000873">
    <property type="entry name" value="AMP-dep_synth/lig_dom"/>
</dbReference>
<evidence type="ECO:0000256" key="4">
    <source>
        <dbReference type="ARBA" id="ARBA00034252"/>
    </source>
</evidence>
<evidence type="ECO:0000256" key="1">
    <source>
        <dbReference type="ARBA" id="ARBA00006432"/>
    </source>
</evidence>
<evidence type="ECO:0000256" key="7">
    <source>
        <dbReference type="SAM" id="SignalP"/>
    </source>
</evidence>
<dbReference type="GO" id="GO:0016207">
    <property type="term" value="F:4-coumarate-CoA ligase activity"/>
    <property type="evidence" value="ECO:0007669"/>
    <property type="project" value="UniProtKB-EC"/>
</dbReference>
<comment type="similarity">
    <text evidence="5">Belongs to the glycosyl hydrolase 31 family.</text>
</comment>
<evidence type="ECO:0000259" key="9">
    <source>
        <dbReference type="Pfam" id="PF01055"/>
    </source>
</evidence>
<accession>A0A843X2D7</accession>